<organism evidence="1 2">
    <name type="scientific">Pilimelia terevasa</name>
    <dbReference type="NCBI Taxonomy" id="53372"/>
    <lineage>
        <taxon>Bacteria</taxon>
        <taxon>Bacillati</taxon>
        <taxon>Actinomycetota</taxon>
        <taxon>Actinomycetes</taxon>
        <taxon>Micromonosporales</taxon>
        <taxon>Micromonosporaceae</taxon>
        <taxon>Pilimelia</taxon>
    </lineage>
</organism>
<accession>A0A8J3BEC9</accession>
<dbReference type="Proteomes" id="UP000662200">
    <property type="component" value="Unassembled WGS sequence"/>
</dbReference>
<name>A0A8J3BEC9_9ACTN</name>
<protein>
    <recommendedName>
        <fullName evidence="3">XRE family transcriptional regulator</fullName>
    </recommendedName>
</protein>
<gene>
    <name evidence="1" type="ORF">GCM10010124_02550</name>
</gene>
<reference evidence="1" key="1">
    <citation type="journal article" date="2014" name="Int. J. Syst. Evol. Microbiol.">
        <title>Complete genome sequence of Corynebacterium casei LMG S-19264T (=DSM 44701T), isolated from a smear-ripened cheese.</title>
        <authorList>
            <consortium name="US DOE Joint Genome Institute (JGI-PGF)"/>
            <person name="Walter F."/>
            <person name="Albersmeier A."/>
            <person name="Kalinowski J."/>
            <person name="Ruckert C."/>
        </authorList>
    </citation>
    <scope>NUCLEOTIDE SEQUENCE</scope>
    <source>
        <strain evidence="1">JCM 3091</strain>
    </source>
</reference>
<proteinExistence type="predicted"/>
<reference evidence="1" key="2">
    <citation type="submission" date="2020-09" db="EMBL/GenBank/DDBJ databases">
        <authorList>
            <person name="Sun Q."/>
            <person name="Ohkuma M."/>
        </authorList>
    </citation>
    <scope>NUCLEOTIDE SEQUENCE</scope>
    <source>
        <strain evidence="1">JCM 3091</strain>
    </source>
</reference>
<evidence type="ECO:0000313" key="2">
    <source>
        <dbReference type="Proteomes" id="UP000662200"/>
    </source>
</evidence>
<sequence length="408" mass="43735">MFNRTAEQMGERASLSPRQLSRWMTGEVSTARPVMRRVAERHWGMPFSALIADPCLGTAEISTLPVTGLAVPDALEAAITMAAHESARHAATAGGAVDEVSIEQVHADIRRLAARFAETPPIHVLAAARLARDSAYRLLERTRRPAQTSDLYLAAGQACGLMASASFDLGIWEAAEDQARAAHTYADLVDHAGLRAWSRGTQALIAYWTDQPRRAVDLVEAGLDYATPGASAARLHGIRARAWSHLGDRREVTSSLRAADTEIDSAPTGECVDDLSGDFGWGRSLHEACAATSLLRIGDFGAAAARSTTALDAIPDDPYATLVPERAHIDIALGRLGTGHLDATIDALEPVWGTPIPHRRQALTGRLTDLARTLTTSPVAGERPAIDLRDRIEIFNAEASQIRALTAS</sequence>
<dbReference type="AlphaFoldDB" id="A0A8J3BEC9"/>
<evidence type="ECO:0000313" key="1">
    <source>
        <dbReference type="EMBL" id="GGK13466.1"/>
    </source>
</evidence>
<evidence type="ECO:0008006" key="3">
    <source>
        <dbReference type="Google" id="ProtNLM"/>
    </source>
</evidence>
<dbReference type="EMBL" id="BMQC01000001">
    <property type="protein sequence ID" value="GGK13466.1"/>
    <property type="molecule type" value="Genomic_DNA"/>
</dbReference>
<keyword evidence="2" id="KW-1185">Reference proteome</keyword>
<comment type="caution">
    <text evidence="1">The sequence shown here is derived from an EMBL/GenBank/DDBJ whole genome shotgun (WGS) entry which is preliminary data.</text>
</comment>